<feature type="domain" description="HTH APSES-type" evidence="9">
    <location>
        <begin position="4"/>
        <end position="112"/>
    </location>
</feature>
<sequence length="652" mass="73069">MDKVYSATYSGVAVYELVNVTGSVMRRRSDGWVNATHILKTANFPKAKRTRILERDVQTGEHEKVQGGYGKYQGTWVPLSRARDIAAQFGVEEVLAPLFNLESSNGANSPPPAPKHHHASKNNSMTAGGVEKPSSNKKVAARKIASMPVGINKDLTPASALTKKRGRPRRSPNQKVNQSARESLEKAIYSHAGNIRNINATDKWYDSNSEYTARLLEYFAAPDDDDTHESKVPDFLLHPPEGLNVDQSVDDEGHTAFHWACSMGNLQAAEALINLGANYRAVNNSGETPLMRAVMFTNSYTRKSFSRLVGLLSETIMDVDSTHKTVLHHIAAAATSKVRVPSALYYMDILLAKLAESQRQERLQGYLNLQDNSGDTALHLCAKNGNRKCIKLLLDYKAKTNLKNNQGLIASDILLSNENITPKVQQRYETHLRNQRVASQVHSAFNRVAQPHISEAAIEASHKVTEFMAESLNELSNAFDYELQRKEADVSEVQELLNNMNEEIRLISLKTSEFLNEKLDEKQLENRVKIVQDQVKRYESLVITKEVKLGKLIERSQAKSLAKLVKKQEDAPKTSEATNDDQFQDAVELTTLQLNRKKEIEEIIHLYSGIDGSNEKMLKYKRLISACSDVEIDQVSNKVDELLQEIEKGLYQ</sequence>
<dbReference type="InterPro" id="IPR051642">
    <property type="entry name" value="SWI6-like"/>
</dbReference>
<dbReference type="SUPFAM" id="SSF54616">
    <property type="entry name" value="DNA-binding domain of Mlu1-box binding protein MBP1"/>
    <property type="match status" value="1"/>
</dbReference>
<feature type="coiled-coil region" evidence="7">
    <location>
        <begin position="483"/>
        <end position="541"/>
    </location>
</feature>
<feature type="compositionally biased region" description="Basic residues" evidence="8">
    <location>
        <begin position="162"/>
        <end position="172"/>
    </location>
</feature>
<dbReference type="PANTHER" id="PTHR43828:SF15">
    <property type="entry name" value="TRANSCRIPTION FACTOR MBP1"/>
    <property type="match status" value="1"/>
</dbReference>
<keyword evidence="11" id="KW-1185">Reference proteome</keyword>
<dbReference type="PROSITE" id="PS50297">
    <property type="entry name" value="ANK_REP_REGION"/>
    <property type="match status" value="2"/>
</dbReference>
<evidence type="ECO:0000256" key="8">
    <source>
        <dbReference type="SAM" id="MobiDB-lite"/>
    </source>
</evidence>
<dbReference type="GO" id="GO:0003677">
    <property type="term" value="F:DNA binding"/>
    <property type="evidence" value="ECO:0007669"/>
    <property type="project" value="UniProtKB-KW"/>
</dbReference>
<dbReference type="FunFam" id="3.10.260.10:FF:000004">
    <property type="entry name" value="Transcription factor MBP1"/>
    <property type="match status" value="1"/>
</dbReference>
<dbReference type="SUPFAM" id="SSF48403">
    <property type="entry name" value="Ankyrin repeat"/>
    <property type="match status" value="1"/>
</dbReference>
<comment type="function">
    <text evidence="4">Binds to MCB elements (Mlu I cell cycle box) found in the promoter of most DNA synthesis genes. Transcriptional activation by MBF has an important role in the transition from G1 to S phase. It may have a dual role in that it behaves as an activator of transcription at the G1-S boundary and as a repressor during other stages of the cell cycle.</text>
</comment>
<dbReference type="STRING" id="683960.A0A1E3P3T2"/>
<accession>A0A1E3P3T2</accession>
<dbReference type="OrthoDB" id="6718656at2759"/>
<gene>
    <name evidence="10" type="ORF">WICANDRAFT_53747</name>
</gene>
<protein>
    <recommendedName>
        <fullName evidence="5">Transcription factor MBP1</fullName>
    </recommendedName>
</protein>
<dbReference type="EMBL" id="KV454210">
    <property type="protein sequence ID" value="ODQ60075.1"/>
    <property type="molecule type" value="Genomic_DNA"/>
</dbReference>
<evidence type="ECO:0000313" key="10">
    <source>
        <dbReference type="EMBL" id="ODQ60075.1"/>
    </source>
</evidence>
<dbReference type="Proteomes" id="UP000094112">
    <property type="component" value="Unassembled WGS sequence"/>
</dbReference>
<dbReference type="AlphaFoldDB" id="A0A1E3P3T2"/>
<dbReference type="Pfam" id="PF04383">
    <property type="entry name" value="KilA-N"/>
    <property type="match status" value="1"/>
</dbReference>
<evidence type="ECO:0000256" key="6">
    <source>
        <dbReference type="PROSITE-ProRule" id="PRU00023"/>
    </source>
</evidence>
<evidence type="ECO:0000256" key="5">
    <source>
        <dbReference type="ARBA" id="ARBA00073969"/>
    </source>
</evidence>
<dbReference type="GO" id="GO:0001228">
    <property type="term" value="F:DNA-binding transcription activator activity, RNA polymerase II-specific"/>
    <property type="evidence" value="ECO:0007669"/>
    <property type="project" value="UniProtKB-ARBA"/>
</dbReference>
<dbReference type="PROSITE" id="PS50088">
    <property type="entry name" value="ANK_REPEAT"/>
    <property type="match status" value="2"/>
</dbReference>
<name>A0A1E3P3T2_WICAA</name>
<feature type="region of interest" description="Disordered" evidence="8">
    <location>
        <begin position="105"/>
        <end position="182"/>
    </location>
</feature>
<dbReference type="InterPro" id="IPR003163">
    <property type="entry name" value="Tscrpt_reg_HTH_APSES-type"/>
</dbReference>
<keyword evidence="7" id="KW-0175">Coiled coil</keyword>
<dbReference type="RefSeq" id="XP_019039282.1">
    <property type="nucleotide sequence ID" value="XM_019182720.1"/>
</dbReference>
<keyword evidence="3" id="KW-0238">DNA-binding</keyword>
<evidence type="ECO:0000256" key="2">
    <source>
        <dbReference type="ARBA" id="ARBA00023043"/>
    </source>
</evidence>
<dbReference type="InterPro" id="IPR018004">
    <property type="entry name" value="KilA/APSES_HTH"/>
</dbReference>
<evidence type="ECO:0000256" key="1">
    <source>
        <dbReference type="ARBA" id="ARBA00022737"/>
    </source>
</evidence>
<keyword evidence="1" id="KW-0677">Repeat</keyword>
<dbReference type="SMART" id="SM01252">
    <property type="entry name" value="KilA-N"/>
    <property type="match status" value="1"/>
</dbReference>
<evidence type="ECO:0000256" key="4">
    <source>
        <dbReference type="ARBA" id="ARBA00054211"/>
    </source>
</evidence>
<feature type="repeat" description="ANK" evidence="6">
    <location>
        <begin position="252"/>
        <end position="284"/>
    </location>
</feature>
<evidence type="ECO:0000259" key="9">
    <source>
        <dbReference type="PROSITE" id="PS51299"/>
    </source>
</evidence>
<dbReference type="InterPro" id="IPR036770">
    <property type="entry name" value="Ankyrin_rpt-contain_sf"/>
</dbReference>
<dbReference type="GeneID" id="30199966"/>
<dbReference type="GO" id="GO:0033309">
    <property type="term" value="C:SBF transcription complex"/>
    <property type="evidence" value="ECO:0007669"/>
    <property type="project" value="TreeGrafter"/>
</dbReference>
<reference evidence="10 11" key="1">
    <citation type="journal article" date="2016" name="Proc. Natl. Acad. Sci. U.S.A.">
        <title>Comparative genomics of biotechnologically important yeasts.</title>
        <authorList>
            <person name="Riley R."/>
            <person name="Haridas S."/>
            <person name="Wolfe K.H."/>
            <person name="Lopes M.R."/>
            <person name="Hittinger C.T."/>
            <person name="Goeker M."/>
            <person name="Salamov A.A."/>
            <person name="Wisecaver J.H."/>
            <person name="Long T.M."/>
            <person name="Calvey C.H."/>
            <person name="Aerts A.L."/>
            <person name="Barry K.W."/>
            <person name="Choi C."/>
            <person name="Clum A."/>
            <person name="Coughlan A.Y."/>
            <person name="Deshpande S."/>
            <person name="Douglass A.P."/>
            <person name="Hanson S.J."/>
            <person name="Klenk H.-P."/>
            <person name="LaButti K.M."/>
            <person name="Lapidus A."/>
            <person name="Lindquist E.A."/>
            <person name="Lipzen A.M."/>
            <person name="Meier-Kolthoff J.P."/>
            <person name="Ohm R.A."/>
            <person name="Otillar R.P."/>
            <person name="Pangilinan J.L."/>
            <person name="Peng Y."/>
            <person name="Rokas A."/>
            <person name="Rosa C.A."/>
            <person name="Scheuner C."/>
            <person name="Sibirny A.A."/>
            <person name="Slot J.C."/>
            <person name="Stielow J.B."/>
            <person name="Sun H."/>
            <person name="Kurtzman C.P."/>
            <person name="Blackwell M."/>
            <person name="Grigoriev I.V."/>
            <person name="Jeffries T.W."/>
        </authorList>
    </citation>
    <scope>NUCLEOTIDE SEQUENCE [LARGE SCALE GENOMIC DNA]</scope>
    <source>
        <strain evidence="11">ATCC 58044 / CBS 1984 / NCYC 433 / NRRL Y-366-8</strain>
    </source>
</reference>
<dbReference type="Gene3D" id="1.25.40.20">
    <property type="entry name" value="Ankyrin repeat-containing domain"/>
    <property type="match status" value="1"/>
</dbReference>
<evidence type="ECO:0000313" key="11">
    <source>
        <dbReference type="Proteomes" id="UP000094112"/>
    </source>
</evidence>
<dbReference type="SMART" id="SM00248">
    <property type="entry name" value="ANK"/>
    <property type="match status" value="3"/>
</dbReference>
<proteinExistence type="predicted"/>
<dbReference type="PROSITE" id="PS51299">
    <property type="entry name" value="HTH_APSES"/>
    <property type="match status" value="1"/>
</dbReference>
<feature type="repeat" description="ANK" evidence="6">
    <location>
        <begin position="373"/>
        <end position="405"/>
    </location>
</feature>
<dbReference type="Pfam" id="PF12796">
    <property type="entry name" value="Ank_2"/>
    <property type="match status" value="2"/>
</dbReference>
<dbReference type="Gene3D" id="3.10.260.10">
    <property type="entry name" value="Transcription regulator HTH, APSES-type DNA-binding domain"/>
    <property type="match status" value="1"/>
</dbReference>
<dbReference type="PANTHER" id="PTHR43828">
    <property type="entry name" value="ASPARAGINASE"/>
    <property type="match status" value="1"/>
</dbReference>
<dbReference type="GO" id="GO:0030907">
    <property type="term" value="C:MBF transcription complex"/>
    <property type="evidence" value="ECO:0007669"/>
    <property type="project" value="UniProtKB-ARBA"/>
</dbReference>
<evidence type="ECO:0000256" key="7">
    <source>
        <dbReference type="SAM" id="Coils"/>
    </source>
</evidence>
<organism evidence="10 11">
    <name type="scientific">Wickerhamomyces anomalus (strain ATCC 58044 / CBS 1984 / NCYC 433 / NRRL Y-366-8)</name>
    <name type="common">Yeast</name>
    <name type="synonym">Hansenula anomala</name>
    <dbReference type="NCBI Taxonomy" id="683960"/>
    <lineage>
        <taxon>Eukaryota</taxon>
        <taxon>Fungi</taxon>
        <taxon>Dikarya</taxon>
        <taxon>Ascomycota</taxon>
        <taxon>Saccharomycotina</taxon>
        <taxon>Saccharomycetes</taxon>
        <taxon>Phaffomycetales</taxon>
        <taxon>Wickerhamomycetaceae</taxon>
        <taxon>Wickerhamomyces</taxon>
    </lineage>
</organism>
<dbReference type="InterPro" id="IPR002110">
    <property type="entry name" value="Ankyrin_rpt"/>
</dbReference>
<evidence type="ECO:0000256" key="3">
    <source>
        <dbReference type="ARBA" id="ARBA00023125"/>
    </source>
</evidence>
<keyword evidence="2 6" id="KW-0040">ANK repeat</keyword>
<dbReference type="InterPro" id="IPR036887">
    <property type="entry name" value="HTH_APSES_sf"/>
</dbReference>